<name>A0A5K7YUP4_9BACT</name>
<dbReference type="EMBL" id="AP021874">
    <property type="protein sequence ID" value="BBO70024.1"/>
    <property type="molecule type" value="Genomic_DNA"/>
</dbReference>
<sequence>MEDVPMSINFQVEFKKSNGNQHVNPRGDFDGSAAWELIKVLHEQYDGRGQVYIETSNLRELCPFGCSTFQCGLNRKHLPADRLIFKGEKGVDMAPKGSNVIESFPKHR</sequence>
<gene>
    <name evidence="1" type="ORF">DSCA_39540</name>
</gene>
<reference evidence="1 2" key="1">
    <citation type="submission" date="2019-11" db="EMBL/GenBank/DDBJ databases">
        <title>Comparative genomics of hydrocarbon-degrading Desulfosarcina strains.</title>
        <authorList>
            <person name="Watanabe M."/>
            <person name="Kojima H."/>
            <person name="Fukui M."/>
        </authorList>
    </citation>
    <scope>NUCLEOTIDE SEQUENCE [LARGE SCALE GENOMIC DNA]</scope>
    <source>
        <strain evidence="1 2">PL12</strain>
    </source>
</reference>
<keyword evidence="2" id="KW-1185">Reference proteome</keyword>
<organism evidence="1 2">
    <name type="scientific">Desulfosarcina alkanivorans</name>
    <dbReference type="NCBI Taxonomy" id="571177"/>
    <lineage>
        <taxon>Bacteria</taxon>
        <taxon>Pseudomonadati</taxon>
        <taxon>Thermodesulfobacteriota</taxon>
        <taxon>Desulfobacteria</taxon>
        <taxon>Desulfobacterales</taxon>
        <taxon>Desulfosarcinaceae</taxon>
        <taxon>Desulfosarcina</taxon>
    </lineage>
</organism>
<protein>
    <submittedName>
        <fullName evidence="1">Uncharacterized protein</fullName>
    </submittedName>
</protein>
<dbReference type="AlphaFoldDB" id="A0A5K7YUP4"/>
<dbReference type="KEGG" id="dalk:DSCA_39540"/>
<dbReference type="Proteomes" id="UP000427906">
    <property type="component" value="Chromosome"/>
</dbReference>
<evidence type="ECO:0000313" key="1">
    <source>
        <dbReference type="EMBL" id="BBO70024.1"/>
    </source>
</evidence>
<accession>A0A5K7YUP4</accession>
<proteinExistence type="predicted"/>
<evidence type="ECO:0000313" key="2">
    <source>
        <dbReference type="Proteomes" id="UP000427906"/>
    </source>
</evidence>